<dbReference type="PROSITE" id="PS51257">
    <property type="entry name" value="PROKAR_LIPOPROTEIN"/>
    <property type="match status" value="1"/>
</dbReference>
<keyword evidence="5 16" id="KW-1003">Cell membrane</keyword>
<dbReference type="InterPro" id="IPR036257">
    <property type="entry name" value="Cyt_c_oxidase_su2_TM_sf"/>
</dbReference>
<evidence type="ECO:0000256" key="17">
    <source>
        <dbReference type="SAM" id="Phobius"/>
    </source>
</evidence>
<dbReference type="NCBIfam" id="TIGR01433">
    <property type="entry name" value="CyoA"/>
    <property type="match status" value="1"/>
</dbReference>
<dbReference type="CDD" id="cd04212">
    <property type="entry name" value="CuRO_UO_II"/>
    <property type="match status" value="1"/>
</dbReference>
<evidence type="ECO:0000256" key="6">
    <source>
        <dbReference type="ARBA" id="ARBA00022660"/>
    </source>
</evidence>
<dbReference type="Pfam" id="PF00116">
    <property type="entry name" value="COX2"/>
    <property type="match status" value="1"/>
</dbReference>
<evidence type="ECO:0000313" key="21">
    <source>
        <dbReference type="Proteomes" id="UP001056209"/>
    </source>
</evidence>
<dbReference type="InterPro" id="IPR010514">
    <property type="entry name" value="COX_ARM"/>
</dbReference>
<dbReference type="AlphaFoldDB" id="A0A9Q8TVE5"/>
<reference evidence="20" key="1">
    <citation type="submission" date="2022-05" db="EMBL/GenBank/DDBJ databases">
        <title>Impact of host demography and evolutionary history on endosymbiont molecular evolution: a test in carpenter ants (Genus Camponotus) and their Blochmannia endosymbionts.</title>
        <authorList>
            <person name="Manthey J.D."/>
            <person name="Giron J.C."/>
            <person name="Hruska J.P."/>
        </authorList>
    </citation>
    <scope>NUCLEOTIDE SEQUENCE</scope>
    <source>
        <strain evidence="20">C-039</strain>
    </source>
</reference>
<comment type="similarity">
    <text evidence="2 16">Belongs to the cytochrome c oxidase subunit 2 family.</text>
</comment>
<accession>A0A9Q8TVE5</accession>
<evidence type="ECO:0000256" key="15">
    <source>
        <dbReference type="ARBA" id="ARBA00025694"/>
    </source>
</evidence>
<evidence type="ECO:0000313" key="20">
    <source>
        <dbReference type="EMBL" id="URJ27948.1"/>
    </source>
</evidence>
<dbReference type="PANTHER" id="PTHR22888">
    <property type="entry name" value="CYTOCHROME C OXIDASE, SUBUNIT II"/>
    <property type="match status" value="1"/>
</dbReference>
<dbReference type="PROSITE" id="PS50999">
    <property type="entry name" value="COX2_TM"/>
    <property type="match status" value="1"/>
</dbReference>
<feature type="domain" description="Cytochrome oxidase subunit II copper A binding" evidence="18">
    <location>
        <begin position="129"/>
        <end position="242"/>
    </location>
</feature>
<evidence type="ECO:0000256" key="14">
    <source>
        <dbReference type="ARBA" id="ARBA00023288"/>
    </source>
</evidence>
<evidence type="ECO:0000256" key="12">
    <source>
        <dbReference type="ARBA" id="ARBA00023136"/>
    </source>
</evidence>
<dbReference type="GO" id="GO:0004129">
    <property type="term" value="F:cytochrome-c oxidase activity"/>
    <property type="evidence" value="ECO:0007669"/>
    <property type="project" value="UniProtKB-UniRule"/>
</dbReference>
<keyword evidence="4 16" id="KW-0813">Transport</keyword>
<keyword evidence="10 17" id="KW-1133">Transmembrane helix</keyword>
<evidence type="ECO:0000256" key="13">
    <source>
        <dbReference type="ARBA" id="ARBA00023139"/>
    </source>
</evidence>
<proteinExistence type="inferred from homology"/>
<dbReference type="InterPro" id="IPR006333">
    <property type="entry name" value="Cyt_o_ubiquinol_oxidase_su2"/>
</dbReference>
<comment type="subunit">
    <text evidence="3">Heterooctamer of two A chains, two B chains, two C chains and two D chains.</text>
</comment>
<dbReference type="InterPro" id="IPR011759">
    <property type="entry name" value="Cyt_c_oxidase_su2_TM_dom"/>
</dbReference>
<gene>
    <name evidence="20" type="primary">cyoA</name>
    <name evidence="20" type="ORF">M9393_02000</name>
</gene>
<protein>
    <recommendedName>
        <fullName evidence="16">Ubiquinol oxidase subunit 2</fullName>
    </recommendedName>
</protein>
<dbReference type="InterPro" id="IPR034227">
    <property type="entry name" value="CuRO_UO_II"/>
</dbReference>
<evidence type="ECO:0000256" key="3">
    <source>
        <dbReference type="ARBA" id="ARBA00011700"/>
    </source>
</evidence>
<dbReference type="PROSITE" id="PS50857">
    <property type="entry name" value="COX2_CUA"/>
    <property type="match status" value="1"/>
</dbReference>
<sequence>MKFSVYNIKKYVFYCLLCSCISTLSGCSDLVLLYPKGQIGIEERSLILTAFGLMLTIVVPVIVMTIFFTVKYRASNVKNIQYNPNWVSSRKIEFVIWFVPILIIIFLGVLTWKSTHKLDPKKPIVSSSAQPIIIDVISLDWKWLFIYPKQNIAVINELVFPTCIPIKFNVTSNSVMNSFFIPQLGGQIYAMAGMHTELNLIANEVGRYKGVSSNFSGQGFSNMKFTVFVTQTEKEFEQWVQKAKKSSYHINNMSIYEELAKPSEHHPIVYFSNVQSNLFYNVINKFKHQKQEHF</sequence>
<evidence type="ECO:0000256" key="8">
    <source>
        <dbReference type="ARBA" id="ARBA00022729"/>
    </source>
</evidence>
<keyword evidence="7 17" id="KW-0812">Transmembrane</keyword>
<name>A0A9Q8TVE5_9ENTR</name>
<evidence type="ECO:0000256" key="1">
    <source>
        <dbReference type="ARBA" id="ARBA00004651"/>
    </source>
</evidence>
<dbReference type="EMBL" id="CP097753">
    <property type="protein sequence ID" value="URJ27948.1"/>
    <property type="molecule type" value="Genomic_DNA"/>
</dbReference>
<dbReference type="Gene3D" id="1.10.287.90">
    <property type="match status" value="1"/>
</dbReference>
<dbReference type="InterPro" id="IPR002429">
    <property type="entry name" value="CcO_II-like_C"/>
</dbReference>
<keyword evidence="13" id="KW-0564">Palmitate</keyword>
<dbReference type="Gene3D" id="2.60.40.420">
    <property type="entry name" value="Cupredoxins - blue copper proteins"/>
    <property type="match status" value="1"/>
</dbReference>
<evidence type="ECO:0000259" key="19">
    <source>
        <dbReference type="PROSITE" id="PS50999"/>
    </source>
</evidence>
<feature type="domain" description="Cytochrome oxidase subunit II transmembrane region profile" evidence="19">
    <location>
        <begin position="24"/>
        <end position="122"/>
    </location>
</feature>
<evidence type="ECO:0000256" key="7">
    <source>
        <dbReference type="ARBA" id="ARBA00022692"/>
    </source>
</evidence>
<evidence type="ECO:0000256" key="16">
    <source>
        <dbReference type="PIRNR" id="PIRNR000292"/>
    </source>
</evidence>
<evidence type="ECO:0000256" key="2">
    <source>
        <dbReference type="ARBA" id="ARBA00007866"/>
    </source>
</evidence>
<comment type="function">
    <text evidence="15">Cytochrome bo(3) ubiquinol terminal oxidase is the component of the aerobic respiratory chain of E.coli that predominates when cells are grown at high aeration. Has proton pump activity across the membrane in addition to electron transfer, pumping 2 protons/electron.</text>
</comment>
<comment type="subcellular location">
    <subcellularLocation>
        <location evidence="1">Cell membrane</location>
        <topology evidence="1">Multi-pass membrane protein</topology>
    </subcellularLocation>
</comment>
<dbReference type="GO" id="GO:0042773">
    <property type="term" value="P:ATP synthesis coupled electron transport"/>
    <property type="evidence" value="ECO:0007669"/>
    <property type="project" value="TreeGrafter"/>
</dbReference>
<feature type="transmembrane region" description="Helical" evidence="17">
    <location>
        <begin position="12"/>
        <end position="34"/>
    </location>
</feature>
<organism evidence="20 21">
    <name type="scientific">Candidatus Blochmannia vicinus</name>
    <name type="common">nom. nud.</name>
    <dbReference type="NCBI Taxonomy" id="251540"/>
    <lineage>
        <taxon>Bacteria</taxon>
        <taxon>Pseudomonadati</taxon>
        <taxon>Pseudomonadota</taxon>
        <taxon>Gammaproteobacteria</taxon>
        <taxon>Enterobacterales</taxon>
        <taxon>Enterobacteriaceae</taxon>
        <taxon>ant endosymbionts</taxon>
        <taxon>Candidatus Blochmanniella</taxon>
    </lineage>
</organism>
<dbReference type="GO" id="GO:0016682">
    <property type="term" value="F:oxidoreductase activity, acting on diphenols and related substances as donors, oxygen as acceptor"/>
    <property type="evidence" value="ECO:0007669"/>
    <property type="project" value="InterPro"/>
</dbReference>
<evidence type="ECO:0000256" key="11">
    <source>
        <dbReference type="ARBA" id="ARBA00023002"/>
    </source>
</evidence>
<dbReference type="GO" id="GO:0005507">
    <property type="term" value="F:copper ion binding"/>
    <property type="evidence" value="ECO:0007669"/>
    <property type="project" value="InterPro"/>
</dbReference>
<evidence type="ECO:0000256" key="5">
    <source>
        <dbReference type="ARBA" id="ARBA00022475"/>
    </source>
</evidence>
<evidence type="ECO:0000256" key="10">
    <source>
        <dbReference type="ARBA" id="ARBA00022989"/>
    </source>
</evidence>
<keyword evidence="8" id="KW-0732">Signal</keyword>
<keyword evidence="11 16" id="KW-0560">Oxidoreductase</keyword>
<keyword evidence="14" id="KW-0449">Lipoprotein</keyword>
<feature type="transmembrane region" description="Helical" evidence="17">
    <location>
        <begin position="46"/>
        <end position="70"/>
    </location>
</feature>
<dbReference type="InterPro" id="IPR045187">
    <property type="entry name" value="CcO_II"/>
</dbReference>
<feature type="transmembrane region" description="Helical" evidence="17">
    <location>
        <begin position="91"/>
        <end position="112"/>
    </location>
</feature>
<evidence type="ECO:0000256" key="4">
    <source>
        <dbReference type="ARBA" id="ARBA00022448"/>
    </source>
</evidence>
<evidence type="ECO:0000259" key="18">
    <source>
        <dbReference type="PROSITE" id="PS50857"/>
    </source>
</evidence>
<evidence type="ECO:0000256" key="9">
    <source>
        <dbReference type="ARBA" id="ARBA00022982"/>
    </source>
</evidence>
<dbReference type="Proteomes" id="UP001056209">
    <property type="component" value="Chromosome"/>
</dbReference>
<dbReference type="PANTHER" id="PTHR22888:SF18">
    <property type="entry name" value="CYTOCHROME BO(3) UBIQUINOL OXIDASE SUBUNIT 2"/>
    <property type="match status" value="1"/>
</dbReference>
<keyword evidence="9 16" id="KW-0249">Electron transport</keyword>
<keyword evidence="12 16" id="KW-0472">Membrane</keyword>
<dbReference type="RefSeq" id="WP_250248331.1">
    <property type="nucleotide sequence ID" value="NZ_CP097753.1"/>
</dbReference>
<dbReference type="SUPFAM" id="SSF49503">
    <property type="entry name" value="Cupredoxins"/>
    <property type="match status" value="1"/>
</dbReference>
<dbReference type="Pfam" id="PF06481">
    <property type="entry name" value="COX_ARM"/>
    <property type="match status" value="1"/>
</dbReference>
<dbReference type="SUPFAM" id="SSF81464">
    <property type="entry name" value="Cytochrome c oxidase subunit II-like, transmembrane region"/>
    <property type="match status" value="1"/>
</dbReference>
<dbReference type="GO" id="GO:0005886">
    <property type="term" value="C:plasma membrane"/>
    <property type="evidence" value="ECO:0007669"/>
    <property type="project" value="UniProtKB-SubCell"/>
</dbReference>
<dbReference type="GO" id="GO:0009486">
    <property type="term" value="F:cytochrome bo3 ubiquinol oxidase activity"/>
    <property type="evidence" value="ECO:0007669"/>
    <property type="project" value="InterPro"/>
</dbReference>
<keyword evidence="6 16" id="KW-0679">Respiratory chain</keyword>
<dbReference type="InterPro" id="IPR008972">
    <property type="entry name" value="Cupredoxin"/>
</dbReference>
<dbReference type="PIRSF" id="PIRSF000292">
    <property type="entry name" value="Ubi_od_II"/>
    <property type="match status" value="1"/>
</dbReference>